<accession>A0AAN9J906</accession>
<keyword evidence="1" id="KW-0472">Membrane</keyword>
<proteinExistence type="predicted"/>
<evidence type="ECO:0000313" key="2">
    <source>
        <dbReference type="EMBL" id="KAK7293891.1"/>
    </source>
</evidence>
<dbReference type="EMBL" id="JAYKXN010000004">
    <property type="protein sequence ID" value="KAK7293891.1"/>
    <property type="molecule type" value="Genomic_DNA"/>
</dbReference>
<keyword evidence="1" id="KW-1133">Transmembrane helix</keyword>
<name>A0AAN9J906_CLITE</name>
<protein>
    <submittedName>
        <fullName evidence="2">Uncharacterized protein</fullName>
    </submittedName>
</protein>
<gene>
    <name evidence="2" type="ORF">RJT34_16768</name>
</gene>
<sequence>MTSSNPHSFYDDHAQPSTTASIVHRLLCSSPVLVVPPITDDCLLGGVATFSFLSLPHSLTPVTEVQWELKALIAIEKLKLKHLEHTINLRILVELSVLLFSCFDIYQKWVYVASFFPWSVLQEQATKEVAAKKAYEAFFHSDLNLLYVEGRESESNSTGYFYFLNSNKSDLISLCFIGNSGLCGIFLNLRCHSSRPTERVTLSKAVILGITLGALVILMVLLAACRPHSPSSFPDGSLEKPGTYLRFTEQFKL</sequence>
<evidence type="ECO:0000313" key="3">
    <source>
        <dbReference type="Proteomes" id="UP001359559"/>
    </source>
</evidence>
<keyword evidence="1" id="KW-0812">Transmembrane</keyword>
<comment type="caution">
    <text evidence="2">The sequence shown here is derived from an EMBL/GenBank/DDBJ whole genome shotgun (WGS) entry which is preliminary data.</text>
</comment>
<dbReference type="Proteomes" id="UP001359559">
    <property type="component" value="Unassembled WGS sequence"/>
</dbReference>
<feature type="transmembrane region" description="Helical" evidence="1">
    <location>
        <begin position="171"/>
        <end position="189"/>
    </location>
</feature>
<evidence type="ECO:0000256" key="1">
    <source>
        <dbReference type="SAM" id="Phobius"/>
    </source>
</evidence>
<dbReference type="AlphaFoldDB" id="A0AAN9J906"/>
<organism evidence="2 3">
    <name type="scientific">Clitoria ternatea</name>
    <name type="common">Butterfly pea</name>
    <dbReference type="NCBI Taxonomy" id="43366"/>
    <lineage>
        <taxon>Eukaryota</taxon>
        <taxon>Viridiplantae</taxon>
        <taxon>Streptophyta</taxon>
        <taxon>Embryophyta</taxon>
        <taxon>Tracheophyta</taxon>
        <taxon>Spermatophyta</taxon>
        <taxon>Magnoliopsida</taxon>
        <taxon>eudicotyledons</taxon>
        <taxon>Gunneridae</taxon>
        <taxon>Pentapetalae</taxon>
        <taxon>rosids</taxon>
        <taxon>fabids</taxon>
        <taxon>Fabales</taxon>
        <taxon>Fabaceae</taxon>
        <taxon>Papilionoideae</taxon>
        <taxon>50 kb inversion clade</taxon>
        <taxon>NPAAA clade</taxon>
        <taxon>indigoferoid/millettioid clade</taxon>
        <taxon>Phaseoleae</taxon>
        <taxon>Clitoria</taxon>
    </lineage>
</organism>
<reference evidence="2 3" key="1">
    <citation type="submission" date="2024-01" db="EMBL/GenBank/DDBJ databases">
        <title>The genomes of 5 underutilized Papilionoideae crops provide insights into root nodulation and disease resistance.</title>
        <authorList>
            <person name="Yuan L."/>
        </authorList>
    </citation>
    <scope>NUCLEOTIDE SEQUENCE [LARGE SCALE GENOMIC DNA]</scope>
    <source>
        <strain evidence="2">LY-2023</strain>
        <tissue evidence="2">Leaf</tissue>
    </source>
</reference>
<keyword evidence="3" id="KW-1185">Reference proteome</keyword>
<feature type="transmembrane region" description="Helical" evidence="1">
    <location>
        <begin position="201"/>
        <end position="224"/>
    </location>
</feature>